<dbReference type="AlphaFoldDB" id="A0AAD9U735"/>
<accession>A0AAD9U735</accession>
<dbReference type="Proteomes" id="UP001280121">
    <property type="component" value="Unassembled WGS sequence"/>
</dbReference>
<sequence>MINQRCKKAQISRMVLSDDTTLDNAKSVHLGASQYFWDFLSTSCEVVQADLSSLIDPVILNVENNMLCAEPTEMEVKEALFQFLSKAIWGQTVIQKLVSHEQGAFVSGRSIFENITLAQEMVHTFHKKIWGGQKISREKSVIFSSKLINPTRKRELLRVTGFKECHFPVIYLGAALVTGRLTSRIIDPLVEEIRKKVAGWKFQLLSQGGRLILLRHVLSSLPLHILLVINAPKVTLDLINSILANFLWGEVEGKRK</sequence>
<dbReference type="PANTHER" id="PTHR33116:SF80">
    <property type="entry name" value="REVERSE TRANSCRIPTASE ZINC-BINDING DOMAIN-CONTAINING PROTEIN"/>
    <property type="match status" value="1"/>
</dbReference>
<gene>
    <name evidence="1" type="ORF">Ddye_016353</name>
</gene>
<dbReference type="EMBL" id="JANJYI010000005">
    <property type="protein sequence ID" value="KAK2648864.1"/>
    <property type="molecule type" value="Genomic_DNA"/>
</dbReference>
<evidence type="ECO:0008006" key="3">
    <source>
        <dbReference type="Google" id="ProtNLM"/>
    </source>
</evidence>
<proteinExistence type="predicted"/>
<name>A0AAD9U735_9ROSI</name>
<evidence type="ECO:0000313" key="1">
    <source>
        <dbReference type="EMBL" id="KAK2648864.1"/>
    </source>
</evidence>
<protein>
    <recommendedName>
        <fullName evidence="3">Reverse transcriptase</fullName>
    </recommendedName>
</protein>
<keyword evidence="2" id="KW-1185">Reference proteome</keyword>
<comment type="caution">
    <text evidence="1">The sequence shown here is derived from an EMBL/GenBank/DDBJ whole genome shotgun (WGS) entry which is preliminary data.</text>
</comment>
<organism evidence="1 2">
    <name type="scientific">Dipteronia dyeriana</name>
    <dbReference type="NCBI Taxonomy" id="168575"/>
    <lineage>
        <taxon>Eukaryota</taxon>
        <taxon>Viridiplantae</taxon>
        <taxon>Streptophyta</taxon>
        <taxon>Embryophyta</taxon>
        <taxon>Tracheophyta</taxon>
        <taxon>Spermatophyta</taxon>
        <taxon>Magnoliopsida</taxon>
        <taxon>eudicotyledons</taxon>
        <taxon>Gunneridae</taxon>
        <taxon>Pentapetalae</taxon>
        <taxon>rosids</taxon>
        <taxon>malvids</taxon>
        <taxon>Sapindales</taxon>
        <taxon>Sapindaceae</taxon>
        <taxon>Hippocastanoideae</taxon>
        <taxon>Acereae</taxon>
        <taxon>Dipteronia</taxon>
    </lineage>
</organism>
<evidence type="ECO:0000313" key="2">
    <source>
        <dbReference type="Proteomes" id="UP001280121"/>
    </source>
</evidence>
<reference evidence="1" key="1">
    <citation type="journal article" date="2023" name="Plant J.">
        <title>Genome sequences and population genomics provide insights into the demographic history, inbreeding, and mutation load of two 'living fossil' tree species of Dipteronia.</title>
        <authorList>
            <person name="Feng Y."/>
            <person name="Comes H.P."/>
            <person name="Chen J."/>
            <person name="Zhu S."/>
            <person name="Lu R."/>
            <person name="Zhang X."/>
            <person name="Li P."/>
            <person name="Qiu J."/>
            <person name="Olsen K.M."/>
            <person name="Qiu Y."/>
        </authorList>
    </citation>
    <scope>NUCLEOTIDE SEQUENCE</scope>
    <source>
        <strain evidence="1">KIB01</strain>
    </source>
</reference>
<dbReference type="PANTHER" id="PTHR33116">
    <property type="entry name" value="REVERSE TRANSCRIPTASE ZINC-BINDING DOMAIN-CONTAINING PROTEIN-RELATED-RELATED"/>
    <property type="match status" value="1"/>
</dbReference>